<feature type="transmembrane region" description="Helical" evidence="1">
    <location>
        <begin position="38"/>
        <end position="58"/>
    </location>
</feature>
<gene>
    <name evidence="2" type="ORF">EDD80_101345</name>
</gene>
<keyword evidence="3" id="KW-1185">Reference proteome</keyword>
<evidence type="ECO:0000313" key="2">
    <source>
        <dbReference type="EMBL" id="TCS90146.1"/>
    </source>
</evidence>
<feature type="transmembrane region" description="Helical" evidence="1">
    <location>
        <begin position="65"/>
        <end position="91"/>
    </location>
</feature>
<keyword evidence="1" id="KW-1133">Transmembrane helix</keyword>
<evidence type="ECO:0000256" key="1">
    <source>
        <dbReference type="SAM" id="Phobius"/>
    </source>
</evidence>
<reference evidence="2 3" key="1">
    <citation type="submission" date="2019-03" db="EMBL/GenBank/DDBJ databases">
        <title>Genomic Encyclopedia of Type Strains, Phase IV (KMG-IV): sequencing the most valuable type-strain genomes for metagenomic binning, comparative biology and taxonomic classification.</title>
        <authorList>
            <person name="Goeker M."/>
        </authorList>
    </citation>
    <scope>NUCLEOTIDE SEQUENCE [LARGE SCALE GENOMIC DNA]</scope>
    <source>
        <strain evidence="2 3">DSM 21100</strain>
    </source>
</reference>
<comment type="caution">
    <text evidence="2">The sequence shown here is derived from an EMBL/GenBank/DDBJ whole genome shotgun (WGS) entry which is preliminary data.</text>
</comment>
<dbReference type="EMBL" id="SMAD01000001">
    <property type="protein sequence ID" value="TCS90146.1"/>
    <property type="molecule type" value="Genomic_DNA"/>
</dbReference>
<sequence length="128" mass="14506">MNLLRILTSFGVFSGLMAILTALLVYLFGPPWLHEKVWFIYLFQVAAGLLFFLANYAAWRKGDQAYVVGSLAALMGKFLLSGVFAAFFILGGLENELWFVLDFMLLYLFFSVFEITVIISNLRAQKNT</sequence>
<accession>A0A4R3KYM4</accession>
<evidence type="ECO:0008006" key="4">
    <source>
        <dbReference type="Google" id="ProtNLM"/>
    </source>
</evidence>
<keyword evidence="1" id="KW-0472">Membrane</keyword>
<feature type="transmembrane region" description="Helical" evidence="1">
    <location>
        <begin position="7"/>
        <end position="26"/>
    </location>
</feature>
<proteinExistence type="predicted"/>
<name>A0A4R3KYM4_9SPHI</name>
<dbReference type="AlphaFoldDB" id="A0A4R3KYM4"/>
<feature type="transmembrane region" description="Helical" evidence="1">
    <location>
        <begin position="97"/>
        <end position="119"/>
    </location>
</feature>
<keyword evidence="1" id="KW-0812">Transmembrane</keyword>
<organism evidence="2 3">
    <name type="scientific">Anseongella ginsenosidimutans</name>
    <dbReference type="NCBI Taxonomy" id="496056"/>
    <lineage>
        <taxon>Bacteria</taxon>
        <taxon>Pseudomonadati</taxon>
        <taxon>Bacteroidota</taxon>
        <taxon>Sphingobacteriia</taxon>
        <taxon>Sphingobacteriales</taxon>
        <taxon>Sphingobacteriaceae</taxon>
        <taxon>Anseongella</taxon>
    </lineage>
</organism>
<dbReference type="RefSeq" id="WP_132127603.1">
    <property type="nucleotide sequence ID" value="NZ_CP042432.1"/>
</dbReference>
<dbReference type="Proteomes" id="UP000295807">
    <property type="component" value="Unassembled WGS sequence"/>
</dbReference>
<protein>
    <recommendedName>
        <fullName evidence="4">ATP synthase protein I</fullName>
    </recommendedName>
</protein>
<dbReference type="OrthoDB" id="826128at2"/>
<evidence type="ECO:0000313" key="3">
    <source>
        <dbReference type="Proteomes" id="UP000295807"/>
    </source>
</evidence>